<name>A0AAV1RQ50_9ROSI</name>
<protein>
    <recommendedName>
        <fullName evidence="2">FBD domain-containing protein</fullName>
    </recommendedName>
</protein>
<dbReference type="EMBL" id="CAWUPB010001116">
    <property type="protein sequence ID" value="CAK7338422.1"/>
    <property type="molecule type" value="Genomic_DNA"/>
</dbReference>
<dbReference type="Pfam" id="PF23622">
    <property type="entry name" value="LRR_At1g61320_AtMIF1"/>
    <property type="match status" value="1"/>
</dbReference>
<feature type="domain" description="FBD" evidence="2">
    <location>
        <begin position="666"/>
        <end position="743"/>
    </location>
</feature>
<evidence type="ECO:0000313" key="3">
    <source>
        <dbReference type="EMBL" id="CAK7338422.1"/>
    </source>
</evidence>
<dbReference type="InterPro" id="IPR050232">
    <property type="entry name" value="FBL13/AtMIF1-like"/>
</dbReference>
<evidence type="ECO:0000256" key="1">
    <source>
        <dbReference type="SAM" id="MobiDB-lite"/>
    </source>
</evidence>
<reference evidence="3 4" key="1">
    <citation type="submission" date="2024-01" db="EMBL/GenBank/DDBJ databases">
        <authorList>
            <person name="Waweru B."/>
        </authorList>
    </citation>
    <scope>NUCLEOTIDE SEQUENCE [LARGE SCALE GENOMIC DNA]</scope>
</reference>
<organism evidence="3 4">
    <name type="scientific">Dovyalis caffra</name>
    <dbReference type="NCBI Taxonomy" id="77055"/>
    <lineage>
        <taxon>Eukaryota</taxon>
        <taxon>Viridiplantae</taxon>
        <taxon>Streptophyta</taxon>
        <taxon>Embryophyta</taxon>
        <taxon>Tracheophyta</taxon>
        <taxon>Spermatophyta</taxon>
        <taxon>Magnoliopsida</taxon>
        <taxon>eudicotyledons</taxon>
        <taxon>Gunneridae</taxon>
        <taxon>Pentapetalae</taxon>
        <taxon>rosids</taxon>
        <taxon>fabids</taxon>
        <taxon>Malpighiales</taxon>
        <taxon>Salicaceae</taxon>
        <taxon>Flacourtieae</taxon>
        <taxon>Dovyalis</taxon>
    </lineage>
</organism>
<feature type="compositionally biased region" description="Basic and acidic residues" evidence="1">
    <location>
        <begin position="66"/>
        <end position="79"/>
    </location>
</feature>
<gene>
    <name evidence="3" type="ORF">DCAF_LOCUS13469</name>
</gene>
<dbReference type="InterPro" id="IPR032675">
    <property type="entry name" value="LRR_dom_sf"/>
</dbReference>
<feature type="compositionally biased region" description="Basic and acidic residues" evidence="1">
    <location>
        <begin position="19"/>
        <end position="33"/>
    </location>
</feature>
<dbReference type="InterPro" id="IPR055357">
    <property type="entry name" value="LRR_At1g61320_AtMIF1"/>
</dbReference>
<dbReference type="AlphaFoldDB" id="A0AAV1RQ50"/>
<dbReference type="Gene3D" id="3.80.10.10">
    <property type="entry name" value="Ribonuclease Inhibitor"/>
    <property type="match status" value="1"/>
</dbReference>
<proteinExistence type="predicted"/>
<feature type="compositionally biased region" description="Basic and acidic residues" evidence="1">
    <location>
        <begin position="94"/>
        <end position="183"/>
    </location>
</feature>
<accession>A0AAV1RQ50</accession>
<evidence type="ECO:0000313" key="4">
    <source>
        <dbReference type="Proteomes" id="UP001314170"/>
    </source>
</evidence>
<dbReference type="PANTHER" id="PTHR31900">
    <property type="entry name" value="F-BOX/RNI SUPERFAMILY PROTEIN-RELATED"/>
    <property type="match status" value="1"/>
</dbReference>
<comment type="caution">
    <text evidence="3">The sequence shown here is derived from an EMBL/GenBank/DDBJ whole genome shotgun (WGS) entry which is preliminary data.</text>
</comment>
<dbReference type="PANTHER" id="PTHR31900:SF34">
    <property type="entry name" value="EMB|CAB62440.1-RELATED"/>
    <property type="match status" value="1"/>
</dbReference>
<dbReference type="InterPro" id="IPR006566">
    <property type="entry name" value="FBD"/>
</dbReference>
<dbReference type="SUPFAM" id="SSF52047">
    <property type="entry name" value="RNI-like"/>
    <property type="match status" value="1"/>
</dbReference>
<evidence type="ECO:0000259" key="2">
    <source>
        <dbReference type="SMART" id="SM00579"/>
    </source>
</evidence>
<keyword evidence="4" id="KW-1185">Reference proteome</keyword>
<sequence length="743" mass="85822">MGRNLSQSPVRDRHRSSHRGRDRDASPVREKQRSSRNNNKSPRKREMSRSPSPLPPPPPPARHRSSQKDRSPVEKERNSYRPRSLSPRTKRLRRAQDEKEGEKTRDGEIERNHEKKGSEKGGTRRGREGDREDYERNHGKGSDRGSRREREGEREVERNHRERGESEVGKEKRSGRDEIEGKSSSRGRRGGRSTSPLESDRRNRSKQRSRSPPSHSDRDRNEGFLAYVCRNDDDDNYDDSVAKMKAAEEALEAKKKQQPSFELSGKLAAETNRVRGVTLLFTEPPDAKKPNVRWRLYVFKGGEALNEAARTCILSKQWLDIWRNAMNIDFNENFFVKHHEPEENRKVQREAFINFARQFIANYSEEFVKTLALKCSKPGDFLDDMQNIIMFAISCNVKKLRLDFSDPTWREEETENHEAVFDLPLQAYESGQALESLSLFSCSFDASKFTNFSAIKSLSLGWIRISMGSILAILKSCPLLESLSLKKCWDLEYFDVSIPDLRLQSLVLDKCDFGDDWLSIEGPKFHYFEYSGKLGQFHLENQSALVEAKLDFGMQTEFEEVGVYLYDLLQELFAATTLTVCSVFLQIIPSGDEPMALQAPLNVRNLILKIALHSNEYWGIRFMIRSCPYLETLTIDIGPARIFADYQPPYPFIPEEFWSKNLHIETCVVSSLRVVNVKGFKGTINELYVLRYFLHFGRVMEELNLYVPNEPGENGENREFYMGQAQRVLEFHKASRNLSISVL</sequence>
<dbReference type="Pfam" id="PF08387">
    <property type="entry name" value="FBD"/>
    <property type="match status" value="1"/>
</dbReference>
<dbReference type="SMART" id="SM00579">
    <property type="entry name" value="FBD"/>
    <property type="match status" value="1"/>
</dbReference>
<feature type="region of interest" description="Disordered" evidence="1">
    <location>
        <begin position="1"/>
        <end position="223"/>
    </location>
</feature>
<dbReference type="Proteomes" id="UP001314170">
    <property type="component" value="Unassembled WGS sequence"/>
</dbReference>